<evidence type="ECO:0000256" key="2">
    <source>
        <dbReference type="ARBA" id="ARBA00022833"/>
    </source>
</evidence>
<keyword evidence="5" id="KW-0804">Transcription</keyword>
<dbReference type="CDD" id="cd00067">
    <property type="entry name" value="GAL4"/>
    <property type="match status" value="1"/>
</dbReference>
<keyword evidence="10" id="KW-1185">Reference proteome</keyword>
<evidence type="ECO:0000313" key="10">
    <source>
        <dbReference type="Proteomes" id="UP001303889"/>
    </source>
</evidence>
<dbReference type="AlphaFoldDB" id="A0AAN6MIE4"/>
<feature type="compositionally biased region" description="Basic and acidic residues" evidence="7">
    <location>
        <begin position="44"/>
        <end position="55"/>
    </location>
</feature>
<feature type="compositionally biased region" description="Basic residues" evidence="7">
    <location>
        <begin position="91"/>
        <end position="101"/>
    </location>
</feature>
<dbReference type="Pfam" id="PF11951">
    <property type="entry name" value="Fungal_trans_2"/>
    <property type="match status" value="1"/>
</dbReference>
<dbReference type="SMART" id="SM00066">
    <property type="entry name" value="GAL4"/>
    <property type="match status" value="1"/>
</dbReference>
<comment type="subcellular location">
    <subcellularLocation>
        <location evidence="1">Nucleus</location>
    </subcellularLocation>
</comment>
<evidence type="ECO:0000256" key="4">
    <source>
        <dbReference type="ARBA" id="ARBA00023125"/>
    </source>
</evidence>
<organism evidence="9 10">
    <name type="scientific">Staphylotrichum tortipilum</name>
    <dbReference type="NCBI Taxonomy" id="2831512"/>
    <lineage>
        <taxon>Eukaryota</taxon>
        <taxon>Fungi</taxon>
        <taxon>Dikarya</taxon>
        <taxon>Ascomycota</taxon>
        <taxon>Pezizomycotina</taxon>
        <taxon>Sordariomycetes</taxon>
        <taxon>Sordariomycetidae</taxon>
        <taxon>Sordariales</taxon>
        <taxon>Chaetomiaceae</taxon>
        <taxon>Staphylotrichum</taxon>
    </lineage>
</organism>
<dbReference type="GO" id="GO:0005634">
    <property type="term" value="C:nucleus"/>
    <property type="evidence" value="ECO:0007669"/>
    <property type="project" value="UniProtKB-SubCell"/>
</dbReference>
<keyword evidence="3" id="KW-0805">Transcription regulation</keyword>
<evidence type="ECO:0000256" key="3">
    <source>
        <dbReference type="ARBA" id="ARBA00023015"/>
    </source>
</evidence>
<dbReference type="InterPro" id="IPR021858">
    <property type="entry name" value="Fun_TF"/>
</dbReference>
<keyword evidence="6" id="KW-0539">Nucleus</keyword>
<evidence type="ECO:0000256" key="5">
    <source>
        <dbReference type="ARBA" id="ARBA00023163"/>
    </source>
</evidence>
<evidence type="ECO:0000256" key="7">
    <source>
        <dbReference type="SAM" id="MobiDB-lite"/>
    </source>
</evidence>
<feature type="region of interest" description="Disordered" evidence="7">
    <location>
        <begin position="78"/>
        <end position="111"/>
    </location>
</feature>
<dbReference type="SUPFAM" id="SSF57701">
    <property type="entry name" value="Zn2/Cys6 DNA-binding domain"/>
    <property type="match status" value="1"/>
</dbReference>
<dbReference type="GO" id="GO:0008270">
    <property type="term" value="F:zinc ion binding"/>
    <property type="evidence" value="ECO:0007669"/>
    <property type="project" value="InterPro"/>
</dbReference>
<keyword evidence="2" id="KW-0862">Zinc</keyword>
<gene>
    <name evidence="9" type="ORF">C8A05DRAFT_16939</name>
</gene>
<dbReference type="EMBL" id="MU855637">
    <property type="protein sequence ID" value="KAK3900794.1"/>
    <property type="molecule type" value="Genomic_DNA"/>
</dbReference>
<dbReference type="Proteomes" id="UP001303889">
    <property type="component" value="Unassembled WGS sequence"/>
</dbReference>
<evidence type="ECO:0000259" key="8">
    <source>
        <dbReference type="PROSITE" id="PS00463"/>
    </source>
</evidence>
<dbReference type="PROSITE" id="PS00463">
    <property type="entry name" value="ZN2_CY6_FUNGAL_1"/>
    <property type="match status" value="1"/>
</dbReference>
<feature type="region of interest" description="Disordered" evidence="7">
    <location>
        <begin position="40"/>
        <end position="62"/>
    </location>
</feature>
<proteinExistence type="predicted"/>
<feature type="domain" description="Zn(2)-C6 fungal-type" evidence="8">
    <location>
        <begin position="7"/>
        <end position="39"/>
    </location>
</feature>
<accession>A0AAN6MIE4</accession>
<keyword evidence="4" id="KW-0238">DNA-binding</keyword>
<comment type="caution">
    <text evidence="9">The sequence shown here is derived from an EMBL/GenBank/DDBJ whole genome shotgun (WGS) entry which is preliminary data.</text>
</comment>
<evidence type="ECO:0000313" key="9">
    <source>
        <dbReference type="EMBL" id="KAK3900794.1"/>
    </source>
</evidence>
<dbReference type="PANTHER" id="PTHR37534:SF46">
    <property type="entry name" value="ZN(II)2CYS6 TRANSCRIPTION FACTOR (EUROFUNG)"/>
    <property type="match status" value="1"/>
</dbReference>
<dbReference type="InterPro" id="IPR001138">
    <property type="entry name" value="Zn2Cys6_DnaBD"/>
</dbReference>
<protein>
    <recommendedName>
        <fullName evidence="8">Zn(2)-C6 fungal-type domain-containing protein</fullName>
    </recommendedName>
</protein>
<dbReference type="InterPro" id="IPR036864">
    <property type="entry name" value="Zn2-C6_fun-type_DNA-bd_sf"/>
</dbReference>
<evidence type="ECO:0000256" key="6">
    <source>
        <dbReference type="ARBA" id="ARBA00023242"/>
    </source>
</evidence>
<evidence type="ECO:0000256" key="1">
    <source>
        <dbReference type="ARBA" id="ARBA00004123"/>
    </source>
</evidence>
<reference evidence="9" key="1">
    <citation type="journal article" date="2023" name="Mol. Phylogenet. Evol.">
        <title>Genome-scale phylogeny and comparative genomics of the fungal order Sordariales.</title>
        <authorList>
            <person name="Hensen N."/>
            <person name="Bonometti L."/>
            <person name="Westerberg I."/>
            <person name="Brannstrom I.O."/>
            <person name="Guillou S."/>
            <person name="Cros-Aarteil S."/>
            <person name="Calhoun S."/>
            <person name="Haridas S."/>
            <person name="Kuo A."/>
            <person name="Mondo S."/>
            <person name="Pangilinan J."/>
            <person name="Riley R."/>
            <person name="LaButti K."/>
            <person name="Andreopoulos B."/>
            <person name="Lipzen A."/>
            <person name="Chen C."/>
            <person name="Yan M."/>
            <person name="Daum C."/>
            <person name="Ng V."/>
            <person name="Clum A."/>
            <person name="Steindorff A."/>
            <person name="Ohm R.A."/>
            <person name="Martin F."/>
            <person name="Silar P."/>
            <person name="Natvig D.O."/>
            <person name="Lalanne C."/>
            <person name="Gautier V."/>
            <person name="Ament-Velasquez S.L."/>
            <person name="Kruys A."/>
            <person name="Hutchinson M.I."/>
            <person name="Powell A.J."/>
            <person name="Barry K."/>
            <person name="Miller A.N."/>
            <person name="Grigoriev I.V."/>
            <person name="Debuchy R."/>
            <person name="Gladieux P."/>
            <person name="Hiltunen Thoren M."/>
            <person name="Johannesson H."/>
        </authorList>
    </citation>
    <scope>NUCLEOTIDE SEQUENCE</scope>
    <source>
        <strain evidence="9">CBS 103.79</strain>
    </source>
</reference>
<dbReference type="PANTHER" id="PTHR37534">
    <property type="entry name" value="TRANSCRIPTIONAL ACTIVATOR PROTEIN UGA3"/>
    <property type="match status" value="1"/>
</dbReference>
<dbReference type="GO" id="GO:0003677">
    <property type="term" value="F:DNA binding"/>
    <property type="evidence" value="ECO:0007669"/>
    <property type="project" value="UniProtKB-KW"/>
</dbReference>
<name>A0AAN6MIE4_9PEZI</name>
<dbReference type="GO" id="GO:0000981">
    <property type="term" value="F:DNA-binding transcription factor activity, RNA polymerase II-specific"/>
    <property type="evidence" value="ECO:0007669"/>
    <property type="project" value="InterPro"/>
</dbReference>
<sequence>MARQRLACDRCHVLKEKCISSSNTAASPCARCSRLGAQCATSRRKNEVGRPRKPETASTRPQAGTEFVWLPCGLQSQGRNLAPALTPRPTSKSRPRIKPKTKPKELRGTKPSALQAMPETTPSLFLQRPSHPVLLFAAGSPENLALTPYESLLLHDYLTNRRMLARFLLCASFTDAVLSHLTTTLHASPSTLLHVSLACATRLRLRQSHQPTTVTTTTTHTNEHEAGYLHSAQAVRILRSMGQQHPKPQPEIQVLALTLGLGLVTFDVLEGGRWAHEVCRFTLSLVERLGGEEDHDRDGVWVHTMGKRGGLDEGLVPLVWMDVWNCLARREVPVCKLVGWGDGVDRYIGRCWGLLGMVFEVCLVGWRMGRGERGGEVMGKLRVVEEMVRRWETRGTGQVAPPDMEGVIEAQARIYKTATLLVIHRLRYGLGTQDEEARRMAQTILEEIKAVYLDCDGKAQESKADYRLGLPLFMAGMEGEDHGERIRVLDLVPRVVCEEIYPDVCEGLRQALIFAWEACDGPSHLHWFNLSPASMPPFVLF</sequence>
<reference evidence="9" key="2">
    <citation type="submission" date="2023-05" db="EMBL/GenBank/DDBJ databases">
        <authorList>
            <consortium name="Lawrence Berkeley National Laboratory"/>
            <person name="Steindorff A."/>
            <person name="Hensen N."/>
            <person name="Bonometti L."/>
            <person name="Westerberg I."/>
            <person name="Brannstrom I.O."/>
            <person name="Guillou S."/>
            <person name="Cros-Aarteil S."/>
            <person name="Calhoun S."/>
            <person name="Haridas S."/>
            <person name="Kuo A."/>
            <person name="Mondo S."/>
            <person name="Pangilinan J."/>
            <person name="Riley R."/>
            <person name="Labutti K."/>
            <person name="Andreopoulos B."/>
            <person name="Lipzen A."/>
            <person name="Chen C."/>
            <person name="Yanf M."/>
            <person name="Daum C."/>
            <person name="Ng V."/>
            <person name="Clum A."/>
            <person name="Ohm R."/>
            <person name="Martin F."/>
            <person name="Silar P."/>
            <person name="Natvig D."/>
            <person name="Lalanne C."/>
            <person name="Gautier V."/>
            <person name="Ament-Velasquez S.L."/>
            <person name="Kruys A."/>
            <person name="Hutchinson M.I."/>
            <person name="Powell A.J."/>
            <person name="Barry K."/>
            <person name="Miller A.N."/>
            <person name="Grigoriev I.V."/>
            <person name="Debuchy R."/>
            <person name="Gladieux P."/>
            <person name="Thoren M.H."/>
            <person name="Johannesson H."/>
        </authorList>
    </citation>
    <scope>NUCLEOTIDE SEQUENCE</scope>
    <source>
        <strain evidence="9">CBS 103.79</strain>
    </source>
</reference>